<sequence length="505" mass="53136">METLPDPSATTTRVAGRRLVRRLGEGREWTAYSTVLAHPGSAHGGRTDQAAPAGDAVLLRARADAAERNLWRRAAILSRLDHPHIVRLVDVAEDPNGLPCLLIERLAGGTLGELLRRRESIAPGEAVTILAPLVDAIRAAHLSGISHGSISASAVRFADDGRPVLTGWSGAAPVDHQTIDGGLGRTAPAFAADWTAFAALMDGVLQATDPDEAPSTVAWADVVPELADHEIANRLQQRIHALARPLPVLLDRVDPPSASPADAIRASADREQRTAPLPPTRRAAVESRRRSRHPASSRRRRLAWRPGRGTRVAAAARSTPSVDSSPRRRRLVIGAAGAAAALVSAAMVFLPSEDPSTAIAPTPAGSVGPAPEPVTGTAPLEETPTSPADEADAVDAVTGDDPAAAARELVRRRDQCRTTGEEGCVWDSVERGSPFDDDEHLGVGIGSIDAASLDLVDRQGDAAVLRGTAEPSETDEAAAGRRQPVTLLVVRGETGWRLREVFTAG</sequence>
<dbReference type="InterPro" id="IPR000719">
    <property type="entry name" value="Prot_kinase_dom"/>
</dbReference>
<keyword evidence="4" id="KW-1185">Reference proteome</keyword>
<keyword evidence="3" id="KW-0808">Transferase</keyword>
<protein>
    <submittedName>
        <fullName evidence="3">Protein kinase-like protein</fullName>
    </submittedName>
</protein>
<proteinExistence type="predicted"/>
<evidence type="ECO:0000259" key="2">
    <source>
        <dbReference type="PROSITE" id="PS50011"/>
    </source>
</evidence>
<dbReference type="AlphaFoldDB" id="A0A3N2C2N6"/>
<feature type="region of interest" description="Disordered" evidence="1">
    <location>
        <begin position="253"/>
        <end position="326"/>
    </location>
</feature>
<evidence type="ECO:0000313" key="4">
    <source>
        <dbReference type="Proteomes" id="UP000266915"/>
    </source>
</evidence>
<dbReference type="GO" id="GO:0005524">
    <property type="term" value="F:ATP binding"/>
    <property type="evidence" value="ECO:0007669"/>
    <property type="project" value="InterPro"/>
</dbReference>
<dbReference type="Pfam" id="PF00069">
    <property type="entry name" value="Pkinase"/>
    <property type="match status" value="1"/>
</dbReference>
<feature type="region of interest" description="Disordered" evidence="1">
    <location>
        <begin position="359"/>
        <end position="396"/>
    </location>
</feature>
<organism evidence="3 4">
    <name type="scientific">Plantibacter flavus</name>
    <dbReference type="NCBI Taxonomy" id="150123"/>
    <lineage>
        <taxon>Bacteria</taxon>
        <taxon>Bacillati</taxon>
        <taxon>Actinomycetota</taxon>
        <taxon>Actinomycetes</taxon>
        <taxon>Micrococcales</taxon>
        <taxon>Microbacteriaceae</taxon>
        <taxon>Plantibacter</taxon>
    </lineage>
</organism>
<reference evidence="3 4" key="1">
    <citation type="submission" date="2018-11" db="EMBL/GenBank/DDBJ databases">
        <title>Sequencing the genomes of 1000 actinobacteria strains.</title>
        <authorList>
            <person name="Klenk H.-P."/>
        </authorList>
    </citation>
    <scope>NUCLEOTIDE SEQUENCE [LARGE SCALE GENOMIC DNA]</scope>
    <source>
        <strain evidence="3 4">DSM 14012</strain>
    </source>
</reference>
<evidence type="ECO:0000313" key="3">
    <source>
        <dbReference type="EMBL" id="ROR81776.1"/>
    </source>
</evidence>
<gene>
    <name evidence="3" type="ORF">EDD42_1848</name>
</gene>
<dbReference type="PROSITE" id="PS50011">
    <property type="entry name" value="PROTEIN_KINASE_DOM"/>
    <property type="match status" value="1"/>
</dbReference>
<feature type="compositionally biased region" description="Basic residues" evidence="1">
    <location>
        <begin position="289"/>
        <end position="303"/>
    </location>
</feature>
<feature type="domain" description="Protein kinase" evidence="2">
    <location>
        <begin position="17"/>
        <end position="375"/>
    </location>
</feature>
<dbReference type="RefSeq" id="WP_159453331.1">
    <property type="nucleotide sequence ID" value="NZ_FXAP01000001.1"/>
</dbReference>
<keyword evidence="3" id="KW-0418">Kinase</keyword>
<name>A0A3N2C2N6_9MICO</name>
<evidence type="ECO:0000256" key="1">
    <source>
        <dbReference type="SAM" id="MobiDB-lite"/>
    </source>
</evidence>
<dbReference type="SUPFAM" id="SSF56112">
    <property type="entry name" value="Protein kinase-like (PK-like)"/>
    <property type="match status" value="1"/>
</dbReference>
<dbReference type="InterPro" id="IPR011009">
    <property type="entry name" value="Kinase-like_dom_sf"/>
</dbReference>
<dbReference type="EMBL" id="RKHL01000001">
    <property type="protein sequence ID" value="ROR81776.1"/>
    <property type="molecule type" value="Genomic_DNA"/>
</dbReference>
<dbReference type="Proteomes" id="UP000266915">
    <property type="component" value="Unassembled WGS sequence"/>
</dbReference>
<accession>A0A3N2C2N6</accession>
<dbReference type="GO" id="GO:0004672">
    <property type="term" value="F:protein kinase activity"/>
    <property type="evidence" value="ECO:0007669"/>
    <property type="project" value="InterPro"/>
</dbReference>
<dbReference type="Gene3D" id="1.10.510.10">
    <property type="entry name" value="Transferase(Phosphotransferase) domain 1"/>
    <property type="match status" value="1"/>
</dbReference>
<comment type="caution">
    <text evidence="3">The sequence shown here is derived from an EMBL/GenBank/DDBJ whole genome shotgun (WGS) entry which is preliminary data.</text>
</comment>